<evidence type="ECO:0000256" key="1">
    <source>
        <dbReference type="SAM" id="MobiDB-lite"/>
    </source>
</evidence>
<keyword evidence="2" id="KW-1133">Transmembrane helix</keyword>
<protein>
    <submittedName>
        <fullName evidence="3">Uncharacterized protein</fullName>
    </submittedName>
</protein>
<dbReference type="EMBL" id="UINC01003669">
    <property type="protein sequence ID" value="SVA08287.1"/>
    <property type="molecule type" value="Genomic_DNA"/>
</dbReference>
<gene>
    <name evidence="3" type="ORF">METZ01_LOCUS61141</name>
</gene>
<keyword evidence="2" id="KW-0812">Transmembrane</keyword>
<proteinExistence type="predicted"/>
<sequence length="58" mass="6046">VSESLEGVGETTKRNGSDGTTKAVTSQGRRDRTGGRLRRYVRWVGGVAAVLVGVATVA</sequence>
<evidence type="ECO:0000313" key="3">
    <source>
        <dbReference type="EMBL" id="SVA08287.1"/>
    </source>
</evidence>
<name>A0A381T0S4_9ZZZZ</name>
<keyword evidence="2" id="KW-0472">Membrane</keyword>
<dbReference type="AlphaFoldDB" id="A0A381T0S4"/>
<organism evidence="3">
    <name type="scientific">marine metagenome</name>
    <dbReference type="NCBI Taxonomy" id="408172"/>
    <lineage>
        <taxon>unclassified sequences</taxon>
        <taxon>metagenomes</taxon>
        <taxon>ecological metagenomes</taxon>
    </lineage>
</organism>
<feature type="region of interest" description="Disordered" evidence="1">
    <location>
        <begin position="1"/>
        <end position="32"/>
    </location>
</feature>
<evidence type="ECO:0000256" key="2">
    <source>
        <dbReference type="SAM" id="Phobius"/>
    </source>
</evidence>
<reference evidence="3" key="1">
    <citation type="submission" date="2018-05" db="EMBL/GenBank/DDBJ databases">
        <authorList>
            <person name="Lanie J.A."/>
            <person name="Ng W.-L."/>
            <person name="Kazmierczak K.M."/>
            <person name="Andrzejewski T.M."/>
            <person name="Davidsen T.M."/>
            <person name="Wayne K.J."/>
            <person name="Tettelin H."/>
            <person name="Glass J.I."/>
            <person name="Rusch D."/>
            <person name="Podicherti R."/>
            <person name="Tsui H.-C.T."/>
            <person name="Winkler M.E."/>
        </authorList>
    </citation>
    <scope>NUCLEOTIDE SEQUENCE</scope>
</reference>
<feature type="non-terminal residue" evidence="3">
    <location>
        <position position="1"/>
    </location>
</feature>
<feature type="non-terminal residue" evidence="3">
    <location>
        <position position="58"/>
    </location>
</feature>
<feature type="compositionally biased region" description="Polar residues" evidence="1">
    <location>
        <begin position="17"/>
        <end position="27"/>
    </location>
</feature>
<feature type="transmembrane region" description="Helical" evidence="2">
    <location>
        <begin position="40"/>
        <end position="57"/>
    </location>
</feature>
<accession>A0A381T0S4</accession>